<dbReference type="AlphaFoldDB" id="A0A0C3BDG7"/>
<gene>
    <name evidence="2" type="ORF">M408DRAFT_294335</name>
</gene>
<dbReference type="SUPFAM" id="SSF48452">
    <property type="entry name" value="TPR-like"/>
    <property type="match status" value="1"/>
</dbReference>
<dbReference type="GO" id="GO:0043531">
    <property type="term" value="F:ADP binding"/>
    <property type="evidence" value="ECO:0007669"/>
    <property type="project" value="InterPro"/>
</dbReference>
<dbReference type="Pfam" id="PF13374">
    <property type="entry name" value="TPR_10"/>
    <property type="match status" value="1"/>
</dbReference>
<evidence type="ECO:0000313" key="3">
    <source>
        <dbReference type="Proteomes" id="UP000054097"/>
    </source>
</evidence>
<sequence length="663" mass="74668">HTASHLALTAVSEALDSSLRCLVGRVGTVSLGQFNHISSIKALAKKAPPVSPYFVLRQKPWNTMINNLVISPSSRQKIFPITGMGGCGKTQLVSYFLREYPDSYAQTIYVDASSSPSIKADLQLWARDLGTGHERDEWEDAMRALNSAPHGEQWILILDNADDPDLNLTPFLPTNTRVTIMITSRNHALGNLSTTAHLELGEMTTDEALAAMLQAARCQLPLCDEEMNSAQNLLKELGCLAVALVQAGTYCRQLSSTIGDVYRPYTFTQYLRTFRSHRVDLMNQVEPASLDNYQRGVYTTLDLSYKVLPQECRDVLHILSQFHYLDIPLSAFAEAAKNGFADPYDYHPRDDSHKMVIYKLKGLLYKDGEWNELHLQGIIRKLRSFSLVMASSMDNSLFLQLHPLVQAWSRDMSIMISQPYREMAIQVLMACGSEIIELNRFLFLHMTDMMNQEEVQSTHINDLMAFGRVAQQQGHYRKAGELFEGAMWIMKSSTQATFINTLTVMHWLASSYDSQGLWTESEKLQVEVLEQRRRILGIEHPDTTKAAGNLAWTYQSQGRWSESEKLFVEVLEQRRRILGIEHPHTIEAASNLAATYGAQGRWEEDAVLLASVVQAGLKALGQHHPHAQAYIRDLAFVYGNLGRKKEAQETRALLISDTPAQST</sequence>
<evidence type="ECO:0000313" key="2">
    <source>
        <dbReference type="EMBL" id="KIM30149.1"/>
    </source>
</evidence>
<dbReference type="Gene3D" id="1.25.40.10">
    <property type="entry name" value="Tetratricopeptide repeat domain"/>
    <property type="match status" value="1"/>
</dbReference>
<dbReference type="HOGENOM" id="CLU_000288_125_8_1"/>
<dbReference type="InterPro" id="IPR027417">
    <property type="entry name" value="P-loop_NTPase"/>
</dbReference>
<dbReference type="SUPFAM" id="SSF52540">
    <property type="entry name" value="P-loop containing nucleoside triphosphate hydrolases"/>
    <property type="match status" value="1"/>
</dbReference>
<reference evidence="2 3" key="1">
    <citation type="submission" date="2014-04" db="EMBL/GenBank/DDBJ databases">
        <authorList>
            <consortium name="DOE Joint Genome Institute"/>
            <person name="Kuo A."/>
            <person name="Zuccaro A."/>
            <person name="Kohler A."/>
            <person name="Nagy L.G."/>
            <person name="Floudas D."/>
            <person name="Copeland A."/>
            <person name="Barry K.W."/>
            <person name="Cichocki N."/>
            <person name="Veneault-Fourrey C."/>
            <person name="LaButti K."/>
            <person name="Lindquist E.A."/>
            <person name="Lipzen A."/>
            <person name="Lundell T."/>
            <person name="Morin E."/>
            <person name="Murat C."/>
            <person name="Sun H."/>
            <person name="Tunlid A."/>
            <person name="Henrissat B."/>
            <person name="Grigoriev I.V."/>
            <person name="Hibbett D.S."/>
            <person name="Martin F."/>
            <person name="Nordberg H.P."/>
            <person name="Cantor M.N."/>
            <person name="Hua S.X."/>
        </authorList>
    </citation>
    <scope>NUCLEOTIDE SEQUENCE [LARGE SCALE GENOMIC DNA]</scope>
    <source>
        <strain evidence="2 3">MAFF 305830</strain>
    </source>
</reference>
<dbReference type="Gene3D" id="3.40.50.300">
    <property type="entry name" value="P-loop containing nucleotide triphosphate hydrolases"/>
    <property type="match status" value="1"/>
</dbReference>
<dbReference type="PANTHER" id="PTHR46082:SF11">
    <property type="entry name" value="AAA+ ATPASE DOMAIN-CONTAINING PROTEIN-RELATED"/>
    <property type="match status" value="1"/>
</dbReference>
<reference evidence="3" key="2">
    <citation type="submission" date="2015-01" db="EMBL/GenBank/DDBJ databases">
        <title>Evolutionary Origins and Diversification of the Mycorrhizal Mutualists.</title>
        <authorList>
            <consortium name="DOE Joint Genome Institute"/>
            <consortium name="Mycorrhizal Genomics Consortium"/>
            <person name="Kohler A."/>
            <person name="Kuo A."/>
            <person name="Nagy L.G."/>
            <person name="Floudas D."/>
            <person name="Copeland A."/>
            <person name="Barry K.W."/>
            <person name="Cichocki N."/>
            <person name="Veneault-Fourrey C."/>
            <person name="LaButti K."/>
            <person name="Lindquist E.A."/>
            <person name="Lipzen A."/>
            <person name="Lundell T."/>
            <person name="Morin E."/>
            <person name="Murat C."/>
            <person name="Riley R."/>
            <person name="Ohm R."/>
            <person name="Sun H."/>
            <person name="Tunlid A."/>
            <person name="Henrissat B."/>
            <person name="Grigoriev I.V."/>
            <person name="Hibbett D.S."/>
            <person name="Martin F."/>
        </authorList>
    </citation>
    <scope>NUCLEOTIDE SEQUENCE [LARGE SCALE GENOMIC DNA]</scope>
    <source>
        <strain evidence="3">MAFF 305830</strain>
    </source>
</reference>
<feature type="domain" description="NB-ARC" evidence="1">
    <location>
        <begin position="59"/>
        <end position="208"/>
    </location>
</feature>
<dbReference type="InterPro" id="IPR002182">
    <property type="entry name" value="NB-ARC"/>
</dbReference>
<accession>A0A0C3BDG7</accession>
<organism evidence="2 3">
    <name type="scientific">Serendipita vermifera MAFF 305830</name>
    <dbReference type="NCBI Taxonomy" id="933852"/>
    <lineage>
        <taxon>Eukaryota</taxon>
        <taxon>Fungi</taxon>
        <taxon>Dikarya</taxon>
        <taxon>Basidiomycota</taxon>
        <taxon>Agaricomycotina</taxon>
        <taxon>Agaricomycetes</taxon>
        <taxon>Sebacinales</taxon>
        <taxon>Serendipitaceae</taxon>
        <taxon>Serendipita</taxon>
    </lineage>
</organism>
<keyword evidence="3" id="KW-1185">Reference proteome</keyword>
<dbReference type="Pfam" id="PF13424">
    <property type="entry name" value="TPR_12"/>
    <property type="match status" value="1"/>
</dbReference>
<dbReference type="PANTHER" id="PTHR46082">
    <property type="entry name" value="ATP/GTP-BINDING PROTEIN-RELATED"/>
    <property type="match status" value="1"/>
</dbReference>
<protein>
    <recommendedName>
        <fullName evidence="1">NB-ARC domain-containing protein</fullName>
    </recommendedName>
</protein>
<feature type="non-terminal residue" evidence="2">
    <location>
        <position position="1"/>
    </location>
</feature>
<evidence type="ECO:0000259" key="1">
    <source>
        <dbReference type="Pfam" id="PF00931"/>
    </source>
</evidence>
<proteinExistence type="predicted"/>
<name>A0A0C3BDG7_SERVB</name>
<dbReference type="InterPro" id="IPR053137">
    <property type="entry name" value="NLR-like"/>
</dbReference>
<dbReference type="Proteomes" id="UP000054097">
    <property type="component" value="Unassembled WGS sequence"/>
</dbReference>
<dbReference type="OrthoDB" id="4487085at2759"/>
<dbReference type="Pfam" id="PF00931">
    <property type="entry name" value="NB-ARC"/>
    <property type="match status" value="1"/>
</dbReference>
<dbReference type="EMBL" id="KN824285">
    <property type="protein sequence ID" value="KIM30149.1"/>
    <property type="molecule type" value="Genomic_DNA"/>
</dbReference>
<dbReference type="STRING" id="933852.A0A0C3BDG7"/>
<dbReference type="InterPro" id="IPR011990">
    <property type="entry name" value="TPR-like_helical_dom_sf"/>
</dbReference>